<dbReference type="SUPFAM" id="SSF56112">
    <property type="entry name" value="Protein kinase-like (PK-like)"/>
    <property type="match status" value="1"/>
</dbReference>
<dbReference type="InParanoid" id="D8M8F4"/>
<feature type="domain" description="Protein kinase" evidence="2">
    <location>
        <begin position="1"/>
        <end position="249"/>
    </location>
</feature>
<dbReference type="InterPro" id="IPR011009">
    <property type="entry name" value="Kinase-like_dom_sf"/>
</dbReference>
<keyword evidence="4" id="KW-1185">Reference proteome</keyword>
<dbReference type="PROSITE" id="PS50011">
    <property type="entry name" value="PROTEIN_KINASE_DOM"/>
    <property type="match status" value="1"/>
</dbReference>
<dbReference type="GeneID" id="24921137"/>
<dbReference type="GO" id="GO:0004672">
    <property type="term" value="F:protein kinase activity"/>
    <property type="evidence" value="ECO:0007669"/>
    <property type="project" value="InterPro"/>
</dbReference>
<protein>
    <recommendedName>
        <fullName evidence="2">Protein kinase domain-containing protein</fullName>
    </recommendedName>
</protein>
<evidence type="ECO:0000259" key="2">
    <source>
        <dbReference type="PROSITE" id="PS50011"/>
    </source>
</evidence>
<feature type="region of interest" description="Disordered" evidence="1">
    <location>
        <begin position="356"/>
        <end position="426"/>
    </location>
</feature>
<organism evidence="3">
    <name type="scientific">Blastocystis hominis</name>
    <dbReference type="NCBI Taxonomy" id="12968"/>
    <lineage>
        <taxon>Eukaryota</taxon>
        <taxon>Sar</taxon>
        <taxon>Stramenopiles</taxon>
        <taxon>Bigyra</taxon>
        <taxon>Opalozoa</taxon>
        <taxon>Opalinata</taxon>
        <taxon>Blastocystidae</taxon>
        <taxon>Blastocystis</taxon>
    </lineage>
</organism>
<dbReference type="Proteomes" id="UP000008312">
    <property type="component" value="Unassembled WGS sequence"/>
</dbReference>
<reference evidence="3" key="1">
    <citation type="submission" date="2010-02" db="EMBL/GenBank/DDBJ databases">
        <title>Sequencing and annotation of the Blastocystis hominis genome.</title>
        <authorList>
            <person name="Wincker P."/>
        </authorList>
    </citation>
    <scope>NUCLEOTIDE SEQUENCE</scope>
    <source>
        <strain evidence="3">Singapore isolate B</strain>
    </source>
</reference>
<dbReference type="EMBL" id="FN668683">
    <property type="protein sequence ID" value="CBK24343.2"/>
    <property type="molecule type" value="Genomic_DNA"/>
</dbReference>
<dbReference type="InterPro" id="IPR000719">
    <property type="entry name" value="Prot_kinase_dom"/>
</dbReference>
<dbReference type="PANTHER" id="PTHR24362:SF309">
    <property type="entry name" value="PROTEIN KINASE DOMAIN-CONTAINING PROTEIN"/>
    <property type="match status" value="1"/>
</dbReference>
<dbReference type="AlphaFoldDB" id="D8M8F4"/>
<evidence type="ECO:0000256" key="1">
    <source>
        <dbReference type="SAM" id="MobiDB-lite"/>
    </source>
</evidence>
<feature type="compositionally biased region" description="Polar residues" evidence="1">
    <location>
        <begin position="368"/>
        <end position="392"/>
    </location>
</feature>
<dbReference type="PROSITE" id="PS00108">
    <property type="entry name" value="PROTEIN_KINASE_ST"/>
    <property type="match status" value="1"/>
</dbReference>
<dbReference type="Gene3D" id="1.10.510.10">
    <property type="entry name" value="Transferase(Phosphotransferase) domain 1"/>
    <property type="match status" value="1"/>
</dbReference>
<dbReference type="GO" id="GO:0005524">
    <property type="term" value="F:ATP binding"/>
    <property type="evidence" value="ECO:0007669"/>
    <property type="project" value="InterPro"/>
</dbReference>
<dbReference type="SMART" id="SM00220">
    <property type="entry name" value="S_TKc"/>
    <property type="match status" value="1"/>
</dbReference>
<dbReference type="Pfam" id="PF00069">
    <property type="entry name" value="Pkinase"/>
    <property type="match status" value="1"/>
</dbReference>
<proteinExistence type="predicted"/>
<evidence type="ECO:0000313" key="3">
    <source>
        <dbReference type="EMBL" id="CBK24343.2"/>
    </source>
</evidence>
<dbReference type="PANTHER" id="PTHR24362">
    <property type="entry name" value="SERINE/THREONINE-PROTEIN KINASE NEK"/>
    <property type="match status" value="1"/>
</dbReference>
<dbReference type="InterPro" id="IPR008271">
    <property type="entry name" value="Ser/Thr_kinase_AS"/>
</dbReference>
<dbReference type="OrthoDB" id="1405469at2759"/>
<dbReference type="RefSeq" id="XP_012898391.1">
    <property type="nucleotide sequence ID" value="XM_013042937.1"/>
</dbReference>
<accession>D8M8F4</accession>
<gene>
    <name evidence="3" type="ORF">GSBLH_T00004092001</name>
</gene>
<evidence type="ECO:0000313" key="4">
    <source>
        <dbReference type="Proteomes" id="UP000008312"/>
    </source>
</evidence>
<name>D8M8F4_BLAHO</name>
<sequence>MSVLQEIDWRQACESDDYLKSFLFDFVVCFNLRHASFVQQYSVQEGPLRLTSPEASSEEKTYYLFAEQLSCSLDSYLKQLNSPCGLGYYDALLVLLRLSLVLEHCFAYQIVHNDLKPDNIMLRNNDISDICLIDFGESFLGFDVVSDSPVVTKGNQHFKAPELGKQYFDSTVIDSSRADVWSLGILAYTLIGQEANVPRILEGEFGFDSFAEGVYAEKYKQFIREILVPNPADRPDAFECVRILLNLLFDVPKSRIDRINELLCVIRRQMGGESISPVLIQCFYEALCDWRVCGSNRSQLVQLFFEQIEAIHDIATQQVGVNPIHVQAQQVHSNPIHLAVVRFPVLLFQQRLQKPKSEQHGSFHDSPPQHSTALFDSPTPNSRSGTPRSTRSFPAEPVLFRTSAARSSAEPGPTPTAAPSRSLPSRRVCSPTRFLARLAQPPNEFASPLQRFDELRRRNARRAPRSDQRIPRTGCRRIRWNVRRGILWNIDRILWNTGRIL</sequence>